<proteinExistence type="predicted"/>
<accession>A0ABY2ASA4</accession>
<evidence type="ECO:0000313" key="2">
    <source>
        <dbReference type="EMBL" id="TCI05648.1"/>
    </source>
</evidence>
<evidence type="ECO:0000313" key="3">
    <source>
        <dbReference type="Proteomes" id="UP000292554"/>
    </source>
</evidence>
<evidence type="ECO:0000259" key="1">
    <source>
        <dbReference type="Pfam" id="PF01965"/>
    </source>
</evidence>
<dbReference type="SUPFAM" id="SSF52317">
    <property type="entry name" value="Class I glutamine amidotransferase-like"/>
    <property type="match status" value="1"/>
</dbReference>
<organism evidence="2 3">
    <name type="scientific">Corallincola luteus</name>
    <dbReference type="NCBI Taxonomy" id="1775177"/>
    <lineage>
        <taxon>Bacteria</taxon>
        <taxon>Pseudomonadati</taxon>
        <taxon>Pseudomonadota</taxon>
        <taxon>Gammaproteobacteria</taxon>
        <taxon>Alteromonadales</taxon>
        <taxon>Psychromonadaceae</taxon>
        <taxon>Corallincola</taxon>
    </lineage>
</organism>
<sequence>MKVLVPIADGSEELEAVTMIDLLRRAGIDVTVASCTTDGGLEICASRGVKLVADHHISTLTDERYAMIALPGGMPGAELLRDTAPLLTLLKQQQQQGNGWIAAICAAPAVVLHSHGLIKGSATCHPAFQAQLPAANLMSDQPVVIDHDNRLVTSQGPGTAMTFALTLIEILAGADKRKLTAAPLCLAIE</sequence>
<gene>
    <name evidence="2" type="ORF">EZV61_04475</name>
</gene>
<dbReference type="InterPro" id="IPR050325">
    <property type="entry name" value="Prot/Nucl_acid_deglycase"/>
</dbReference>
<dbReference type="Proteomes" id="UP000292554">
    <property type="component" value="Unassembled WGS sequence"/>
</dbReference>
<dbReference type="InterPro" id="IPR002818">
    <property type="entry name" value="DJ-1/PfpI"/>
</dbReference>
<dbReference type="NCBIfam" id="TIGR01383">
    <property type="entry name" value="not_thiJ"/>
    <property type="match status" value="1"/>
</dbReference>
<dbReference type="EMBL" id="SJXE01000001">
    <property type="protein sequence ID" value="TCI05648.1"/>
    <property type="molecule type" value="Genomic_DNA"/>
</dbReference>
<dbReference type="PANTHER" id="PTHR48094">
    <property type="entry name" value="PROTEIN/NUCLEIC ACID DEGLYCASE DJ-1-RELATED"/>
    <property type="match status" value="1"/>
</dbReference>
<comment type="caution">
    <text evidence="2">The sequence shown here is derived from an EMBL/GenBank/DDBJ whole genome shotgun (WGS) entry which is preliminary data.</text>
</comment>
<dbReference type="Pfam" id="PF01965">
    <property type="entry name" value="DJ-1_PfpI"/>
    <property type="match status" value="1"/>
</dbReference>
<protein>
    <submittedName>
        <fullName evidence="2">DJ-1 family protein</fullName>
    </submittedName>
</protein>
<dbReference type="Gene3D" id="3.40.50.880">
    <property type="match status" value="1"/>
</dbReference>
<reference evidence="2 3" key="1">
    <citation type="submission" date="2019-02" db="EMBL/GenBank/DDBJ databases">
        <title>Corallincola luteus sp. nov., a marine bacterium isolated from surface sediment of Bohai Sea in China.</title>
        <authorList>
            <person name="Ren Q."/>
        </authorList>
    </citation>
    <scope>NUCLEOTIDE SEQUENCE [LARGE SCALE GENOMIC DNA]</scope>
    <source>
        <strain evidence="2 3">DASS28</strain>
    </source>
</reference>
<name>A0ABY2ASA4_9GAMM</name>
<keyword evidence="3" id="KW-1185">Reference proteome</keyword>
<dbReference type="CDD" id="cd03135">
    <property type="entry name" value="GATase1_DJ-1"/>
    <property type="match status" value="1"/>
</dbReference>
<dbReference type="InterPro" id="IPR029062">
    <property type="entry name" value="Class_I_gatase-like"/>
</dbReference>
<dbReference type="InterPro" id="IPR006287">
    <property type="entry name" value="DJ-1"/>
</dbReference>
<feature type="domain" description="DJ-1/PfpI" evidence="1">
    <location>
        <begin position="1"/>
        <end position="169"/>
    </location>
</feature>
<dbReference type="PANTHER" id="PTHR48094:SF12">
    <property type="entry name" value="PARKINSON DISEASE PROTEIN 7 HOMOLOG"/>
    <property type="match status" value="1"/>
</dbReference>